<accession>A0ABM6ANU1</accession>
<sequence length="110" mass="13058">MASDETFCVIYRTLLFLIIDGSKRGRRLYRPDVHVLIWRTGFLTFFFPRSPTFPARLRPFGRTDDLAERFQIFQGEQTSRRAMRDFNNQPLFQKTFQIDVGSFERQAELG</sequence>
<protein>
    <submittedName>
        <fullName evidence="1">Uncharacterized protein</fullName>
    </submittedName>
</protein>
<gene>
    <name evidence="1" type="ORF">WG31_14600</name>
</gene>
<proteinExistence type="predicted"/>
<organism evidence="1 2">
    <name type="scientific">Acetobacter oryzifermentans</name>
    <dbReference type="NCBI Taxonomy" id="1633874"/>
    <lineage>
        <taxon>Bacteria</taxon>
        <taxon>Pseudomonadati</taxon>
        <taxon>Pseudomonadota</taxon>
        <taxon>Alphaproteobacteria</taxon>
        <taxon>Acetobacterales</taxon>
        <taxon>Acetobacteraceae</taxon>
        <taxon>Acetobacter</taxon>
    </lineage>
</organism>
<keyword evidence="1" id="KW-0614">Plasmid</keyword>
<dbReference type="Proteomes" id="UP000076595">
    <property type="component" value="Plasmid unnamed2"/>
</dbReference>
<name>A0ABM6ANU1_9PROT</name>
<reference evidence="1 2" key="1">
    <citation type="submission" date="2015-03" db="EMBL/GenBank/DDBJ databases">
        <title>Genome study of Acetobacter sp. SLV-7.</title>
        <authorList>
            <person name="Cho G.Y."/>
            <person name="Jeon C.O."/>
        </authorList>
    </citation>
    <scope>NUCLEOTIDE SEQUENCE [LARGE SCALE GENOMIC DNA]</scope>
    <source>
        <strain evidence="1 2">SLV-7</strain>
        <plasmid evidence="1 2">unnamed2</plasmid>
    </source>
</reference>
<geneLocation type="plasmid" evidence="1 2">
    <name>unnamed2</name>
</geneLocation>
<evidence type="ECO:0000313" key="2">
    <source>
        <dbReference type="Proteomes" id="UP000076595"/>
    </source>
</evidence>
<dbReference type="EMBL" id="CP011122">
    <property type="protein sequence ID" value="ANA15338.1"/>
    <property type="molecule type" value="Genomic_DNA"/>
</dbReference>
<keyword evidence="2" id="KW-1185">Reference proteome</keyword>
<evidence type="ECO:0000313" key="1">
    <source>
        <dbReference type="EMBL" id="ANA15338.1"/>
    </source>
</evidence>